<feature type="region of interest" description="Disordered" evidence="1">
    <location>
        <begin position="1"/>
        <end position="115"/>
    </location>
</feature>
<reference evidence="2" key="1">
    <citation type="submission" date="2023-10" db="EMBL/GenBank/DDBJ databases">
        <authorList>
            <person name="Chen Y."/>
            <person name="Shah S."/>
            <person name="Dougan E. K."/>
            <person name="Thang M."/>
            <person name="Chan C."/>
        </authorList>
    </citation>
    <scope>NUCLEOTIDE SEQUENCE [LARGE SCALE GENOMIC DNA]</scope>
</reference>
<protein>
    <submittedName>
        <fullName evidence="2">Uncharacterized protein</fullName>
    </submittedName>
</protein>
<feature type="compositionally biased region" description="Low complexity" evidence="1">
    <location>
        <begin position="1"/>
        <end position="12"/>
    </location>
</feature>
<dbReference type="EMBL" id="CAUYUJ010016620">
    <property type="protein sequence ID" value="CAK0867221.1"/>
    <property type="molecule type" value="Genomic_DNA"/>
</dbReference>
<evidence type="ECO:0000313" key="3">
    <source>
        <dbReference type="Proteomes" id="UP001189429"/>
    </source>
</evidence>
<feature type="compositionally biased region" description="Low complexity" evidence="1">
    <location>
        <begin position="54"/>
        <end position="75"/>
    </location>
</feature>
<name>A0ABN9V784_9DINO</name>
<feature type="compositionally biased region" description="Basic residues" evidence="1">
    <location>
        <begin position="30"/>
        <end position="41"/>
    </location>
</feature>
<accession>A0ABN9V784</accession>
<feature type="non-terminal residue" evidence="2">
    <location>
        <position position="115"/>
    </location>
</feature>
<sequence>ERSRSSEPPSGARGPGSGGRWRRGAEERRRRGRERRIKMRRGGSGCDGEVSCNGRAPRPAAALSPAALPLPAPAGAGPGPRGGTRSLQRFGPAGAAGAAPKELGPVLPERAAGRP</sequence>
<feature type="compositionally biased region" description="Low complexity" evidence="1">
    <location>
        <begin position="91"/>
        <end position="100"/>
    </location>
</feature>
<proteinExistence type="predicted"/>
<keyword evidence="3" id="KW-1185">Reference proteome</keyword>
<comment type="caution">
    <text evidence="2">The sequence shown here is derived from an EMBL/GenBank/DDBJ whole genome shotgun (WGS) entry which is preliminary data.</text>
</comment>
<evidence type="ECO:0000256" key="1">
    <source>
        <dbReference type="SAM" id="MobiDB-lite"/>
    </source>
</evidence>
<evidence type="ECO:0000313" key="2">
    <source>
        <dbReference type="EMBL" id="CAK0867221.1"/>
    </source>
</evidence>
<organism evidence="2 3">
    <name type="scientific">Prorocentrum cordatum</name>
    <dbReference type="NCBI Taxonomy" id="2364126"/>
    <lineage>
        <taxon>Eukaryota</taxon>
        <taxon>Sar</taxon>
        <taxon>Alveolata</taxon>
        <taxon>Dinophyceae</taxon>
        <taxon>Prorocentrales</taxon>
        <taxon>Prorocentraceae</taxon>
        <taxon>Prorocentrum</taxon>
    </lineage>
</organism>
<feature type="non-terminal residue" evidence="2">
    <location>
        <position position="1"/>
    </location>
</feature>
<gene>
    <name evidence="2" type="ORF">PCOR1329_LOCUS54215</name>
</gene>
<dbReference type="Proteomes" id="UP001189429">
    <property type="component" value="Unassembled WGS sequence"/>
</dbReference>